<dbReference type="RefSeq" id="WP_002359620.1">
    <property type="nucleotide sequence ID" value="NZ_GL454487.1"/>
</dbReference>
<evidence type="ECO:0000256" key="1">
    <source>
        <dbReference type="SAM" id="Phobius"/>
    </source>
</evidence>
<proteinExistence type="predicted"/>
<sequence>MKKITPRIITIIAFSVALNYLGSTIALLLRLPIYLDSAGTIFTGALLGPLFGALTGILTSLLTGLTTDIFSLYYSPVQLCTGILAGLLLHQQLKVTKLPFKTLWLTIPGTVISSLITVCLFGGITSAGSSIIVQFLYGLGLNQLASVLLVQLITDYGDRLLSVIIVTAVIAALPKRSFITK</sequence>
<feature type="transmembrane region" description="Helical" evidence="1">
    <location>
        <begin position="71"/>
        <end position="90"/>
    </location>
</feature>
<dbReference type="EMBL" id="AEBR01000102">
    <property type="protein sequence ID" value="EFM81646.1"/>
    <property type="molecule type" value="Genomic_DNA"/>
</dbReference>
<dbReference type="HOGENOM" id="CLU_091606_2_0_9"/>
<name>A0A125W3F8_ENTFL</name>
<reference evidence="2 3" key="1">
    <citation type="submission" date="2010-07" db="EMBL/GenBank/DDBJ databases">
        <authorList>
            <person name="Sid Ahmed O."/>
        </authorList>
    </citation>
    <scope>NUCLEOTIDE SEQUENCE [LARGE SCALE GENOMIC DNA]</scope>
    <source>
        <strain evidence="2 3">TX4248</strain>
    </source>
</reference>
<comment type="caution">
    <text evidence="2">The sequence shown here is derived from an EMBL/GenBank/DDBJ whole genome shotgun (WGS) entry which is preliminary data.</text>
</comment>
<feature type="transmembrane region" description="Helical" evidence="1">
    <location>
        <begin position="131"/>
        <end position="153"/>
    </location>
</feature>
<protein>
    <recommendedName>
        <fullName evidence="4">ECF transporter S component</fullName>
    </recommendedName>
</protein>
<feature type="transmembrane region" description="Helical" evidence="1">
    <location>
        <begin position="102"/>
        <end position="125"/>
    </location>
</feature>
<keyword evidence="1" id="KW-0472">Membrane</keyword>
<feature type="transmembrane region" description="Helical" evidence="1">
    <location>
        <begin position="41"/>
        <end position="65"/>
    </location>
</feature>
<dbReference type="GeneID" id="60894592"/>
<accession>A0A125W3F8</accession>
<gene>
    <name evidence="2" type="ORF">HMPREF9498_02788</name>
</gene>
<evidence type="ECO:0000313" key="3">
    <source>
        <dbReference type="Proteomes" id="UP000004846"/>
    </source>
</evidence>
<dbReference type="AlphaFoldDB" id="A0A125W3F8"/>
<dbReference type="Gene3D" id="1.10.1760.20">
    <property type="match status" value="1"/>
</dbReference>
<feature type="transmembrane region" description="Helical" evidence="1">
    <location>
        <begin position="160"/>
        <end position="179"/>
    </location>
</feature>
<evidence type="ECO:0008006" key="4">
    <source>
        <dbReference type="Google" id="ProtNLM"/>
    </source>
</evidence>
<feature type="transmembrane region" description="Helical" evidence="1">
    <location>
        <begin position="6"/>
        <end position="29"/>
    </location>
</feature>
<keyword evidence="1" id="KW-1133">Transmembrane helix</keyword>
<evidence type="ECO:0000313" key="2">
    <source>
        <dbReference type="EMBL" id="EFM81646.1"/>
    </source>
</evidence>
<organism evidence="2 3">
    <name type="scientific">Enterococcus faecalis TX4248</name>
    <dbReference type="NCBI Taxonomy" id="749495"/>
    <lineage>
        <taxon>Bacteria</taxon>
        <taxon>Bacillati</taxon>
        <taxon>Bacillota</taxon>
        <taxon>Bacilli</taxon>
        <taxon>Lactobacillales</taxon>
        <taxon>Enterococcaceae</taxon>
        <taxon>Enterococcus</taxon>
    </lineage>
</organism>
<keyword evidence="1" id="KW-0812">Transmembrane</keyword>
<dbReference type="Proteomes" id="UP000004846">
    <property type="component" value="Unassembled WGS sequence"/>
</dbReference>